<evidence type="ECO:0000256" key="5">
    <source>
        <dbReference type="ARBA" id="ARBA00022723"/>
    </source>
</evidence>
<comment type="similarity">
    <text evidence="11">Belongs to the SrkA/RdoA protein kinase family.</text>
</comment>
<comment type="function">
    <text evidence="11">A protein kinase that phosphorylates Ser and Thr residues. Probably acts to suppress the effects of stress linked to accumulation of reactive oxygen species. Probably involved in the extracytoplasmic stress response.</text>
</comment>
<keyword evidence="14" id="KW-1185">Reference proteome</keyword>
<evidence type="ECO:0000256" key="2">
    <source>
        <dbReference type="ARBA" id="ARBA00022527"/>
    </source>
</evidence>
<comment type="catalytic activity">
    <reaction evidence="11">
        <text>L-threonyl-[protein] + ATP = O-phospho-L-threonyl-[protein] + ADP + H(+)</text>
        <dbReference type="Rhea" id="RHEA:46608"/>
        <dbReference type="Rhea" id="RHEA-COMP:11060"/>
        <dbReference type="Rhea" id="RHEA-COMP:11605"/>
        <dbReference type="ChEBI" id="CHEBI:15378"/>
        <dbReference type="ChEBI" id="CHEBI:30013"/>
        <dbReference type="ChEBI" id="CHEBI:30616"/>
        <dbReference type="ChEBI" id="CHEBI:61977"/>
        <dbReference type="ChEBI" id="CHEBI:456216"/>
        <dbReference type="EC" id="2.7.11.1"/>
    </reaction>
</comment>
<keyword evidence="8 11" id="KW-0067">ATP-binding</keyword>
<gene>
    <name evidence="11" type="primary">srkA</name>
    <name evidence="13" type="ORF">SAMN05421784_14113</name>
</gene>
<dbReference type="Proteomes" id="UP000242496">
    <property type="component" value="Unassembled WGS sequence"/>
</dbReference>
<dbReference type="GO" id="GO:0106310">
    <property type="term" value="F:protein serine kinase activity"/>
    <property type="evidence" value="ECO:0007669"/>
    <property type="project" value="RHEA"/>
</dbReference>
<feature type="binding site" evidence="11">
    <location>
        <position position="224"/>
    </location>
    <ligand>
        <name>Mg(2+)</name>
        <dbReference type="ChEBI" id="CHEBI:18420"/>
    </ligand>
</feature>
<name>A0A1I7JXB1_9GAMM</name>
<evidence type="ECO:0000259" key="12">
    <source>
        <dbReference type="Pfam" id="PF01636"/>
    </source>
</evidence>
<comment type="subcellular location">
    <subcellularLocation>
        <location evidence="11">Cytoplasm</location>
    </subcellularLocation>
</comment>
<evidence type="ECO:0000313" key="13">
    <source>
        <dbReference type="EMBL" id="SFU89814.1"/>
    </source>
</evidence>
<dbReference type="EC" id="2.7.11.1" evidence="11"/>
<dbReference type="Gene3D" id="3.30.200.70">
    <property type="match status" value="1"/>
</dbReference>
<comment type="subunit">
    <text evidence="11">Monomer.</text>
</comment>
<evidence type="ECO:0000256" key="3">
    <source>
        <dbReference type="ARBA" id="ARBA00022553"/>
    </source>
</evidence>
<dbReference type="InterPro" id="IPR002575">
    <property type="entry name" value="Aminoglycoside_PTrfase"/>
</dbReference>
<dbReference type="GO" id="GO:0004674">
    <property type="term" value="F:protein serine/threonine kinase activity"/>
    <property type="evidence" value="ECO:0007669"/>
    <property type="project" value="UniProtKB-UniRule"/>
</dbReference>
<keyword evidence="6 11" id="KW-0547">Nucleotide-binding</keyword>
<keyword evidence="10 11" id="KW-0346">Stress response</keyword>
<feature type="domain" description="Aminoglycoside phosphotransferase" evidence="12">
    <location>
        <begin position="48"/>
        <end position="278"/>
    </location>
</feature>
<dbReference type="HAMAP" id="MF_01497">
    <property type="entry name" value="SrkA_kinase"/>
    <property type="match status" value="1"/>
</dbReference>
<dbReference type="Gene3D" id="1.10.510.10">
    <property type="entry name" value="Transferase(Phosphotransferase) domain 1"/>
    <property type="match status" value="1"/>
</dbReference>
<dbReference type="PANTHER" id="PTHR39573">
    <property type="entry name" value="STRESS RESPONSE KINASE A"/>
    <property type="match status" value="1"/>
</dbReference>
<proteinExistence type="inferred from homology"/>
<dbReference type="PANTHER" id="PTHR39573:SF1">
    <property type="entry name" value="STRESS RESPONSE KINASE A"/>
    <property type="match status" value="1"/>
</dbReference>
<dbReference type="GO" id="GO:0000287">
    <property type="term" value="F:magnesium ion binding"/>
    <property type="evidence" value="ECO:0007669"/>
    <property type="project" value="UniProtKB-UniRule"/>
</dbReference>
<evidence type="ECO:0000313" key="14">
    <source>
        <dbReference type="Proteomes" id="UP000242496"/>
    </source>
</evidence>
<protein>
    <recommendedName>
        <fullName evidence="11">Stress response kinase A</fullName>
        <ecNumber evidence="11">2.7.11.1</ecNumber>
    </recommendedName>
    <alternativeName>
        <fullName evidence="11">Serine/threonine-protein kinase SrkA</fullName>
    </alternativeName>
</protein>
<dbReference type="GO" id="GO:0005737">
    <property type="term" value="C:cytoplasm"/>
    <property type="evidence" value="ECO:0007669"/>
    <property type="project" value="UniProtKB-SubCell"/>
</dbReference>
<dbReference type="InterPro" id="IPR011009">
    <property type="entry name" value="Kinase-like_dom_sf"/>
</dbReference>
<keyword evidence="5 11" id="KW-0479">Metal-binding</keyword>
<evidence type="ECO:0000256" key="4">
    <source>
        <dbReference type="ARBA" id="ARBA00022679"/>
    </source>
</evidence>
<keyword evidence="9 11" id="KW-0460">Magnesium</keyword>
<evidence type="ECO:0000256" key="10">
    <source>
        <dbReference type="ARBA" id="ARBA00023016"/>
    </source>
</evidence>
<feature type="site" description="ATP" evidence="11">
    <location>
        <position position="52"/>
    </location>
</feature>
<keyword evidence="2 11" id="KW-0723">Serine/threonine-protein kinase</keyword>
<accession>A0A1I7JXB1</accession>
<feature type="binding site" evidence="11">
    <location>
        <position position="235"/>
    </location>
    <ligand>
        <name>Mg(2+)</name>
        <dbReference type="ChEBI" id="CHEBI:18420"/>
    </ligand>
</feature>
<dbReference type="STRING" id="351659.SAMN05421784_14113"/>
<evidence type="ECO:0000256" key="6">
    <source>
        <dbReference type="ARBA" id="ARBA00022741"/>
    </source>
</evidence>
<feature type="active site" description="Proton acceptor" evidence="11">
    <location>
        <position position="219"/>
    </location>
</feature>
<dbReference type="AlphaFoldDB" id="A0A1I7JXB1"/>
<evidence type="ECO:0000256" key="7">
    <source>
        <dbReference type="ARBA" id="ARBA00022777"/>
    </source>
</evidence>
<feature type="active site" evidence="11">
    <location>
        <position position="235"/>
    </location>
</feature>
<keyword evidence="1 11" id="KW-0963">Cytoplasm</keyword>
<evidence type="ECO:0000256" key="9">
    <source>
        <dbReference type="ARBA" id="ARBA00022842"/>
    </source>
</evidence>
<dbReference type="InterPro" id="IPR032882">
    <property type="entry name" value="SrkA/RdoA"/>
</dbReference>
<keyword evidence="3 11" id="KW-0597">Phosphoprotein</keyword>
<evidence type="ECO:0000256" key="8">
    <source>
        <dbReference type="ARBA" id="ARBA00022840"/>
    </source>
</evidence>
<comment type="cofactor">
    <cofactor evidence="11">
        <name>Mg(2+)</name>
        <dbReference type="ChEBI" id="CHEBI:18420"/>
    </cofactor>
</comment>
<dbReference type="SUPFAM" id="SSF56112">
    <property type="entry name" value="Protein kinase-like (PK-like)"/>
    <property type="match status" value="1"/>
</dbReference>
<dbReference type="Gene3D" id="1.20.1270.170">
    <property type="match status" value="1"/>
</dbReference>
<keyword evidence="4 11" id="KW-0808">Transferase</keyword>
<reference evidence="14" key="1">
    <citation type="submission" date="2016-10" db="EMBL/GenBank/DDBJ databases">
        <authorList>
            <person name="Varghese N."/>
            <person name="Submissions S."/>
        </authorList>
    </citation>
    <scope>NUCLEOTIDE SEQUENCE [LARGE SCALE GENOMIC DNA]</scope>
    <source>
        <strain evidence="14">DSM 18168</strain>
    </source>
</reference>
<dbReference type="GO" id="GO:0005524">
    <property type="term" value="F:ATP binding"/>
    <property type="evidence" value="ECO:0007669"/>
    <property type="project" value="UniProtKB-UniRule"/>
</dbReference>
<dbReference type="EMBL" id="FPBJ01000041">
    <property type="protein sequence ID" value="SFU89814.1"/>
    <property type="molecule type" value="Genomic_DNA"/>
</dbReference>
<organism evidence="13 14">
    <name type="scientific">Xenorhabdus koppenhoeferi</name>
    <dbReference type="NCBI Taxonomy" id="351659"/>
    <lineage>
        <taxon>Bacteria</taxon>
        <taxon>Pseudomonadati</taxon>
        <taxon>Pseudomonadota</taxon>
        <taxon>Gammaproteobacteria</taxon>
        <taxon>Enterobacterales</taxon>
        <taxon>Morganellaceae</taxon>
        <taxon>Xenorhabdus</taxon>
    </lineage>
</organism>
<dbReference type="NCBIfam" id="NF008738">
    <property type="entry name" value="PRK11768.1"/>
    <property type="match status" value="1"/>
</dbReference>
<evidence type="ECO:0000256" key="11">
    <source>
        <dbReference type="HAMAP-Rule" id="MF_01497"/>
    </source>
</evidence>
<evidence type="ECO:0000256" key="1">
    <source>
        <dbReference type="ARBA" id="ARBA00022490"/>
    </source>
</evidence>
<comment type="catalytic activity">
    <reaction evidence="11">
        <text>L-seryl-[protein] + ATP = O-phospho-L-seryl-[protein] + ADP + H(+)</text>
        <dbReference type="Rhea" id="RHEA:17989"/>
        <dbReference type="Rhea" id="RHEA-COMP:9863"/>
        <dbReference type="Rhea" id="RHEA-COMP:11604"/>
        <dbReference type="ChEBI" id="CHEBI:15378"/>
        <dbReference type="ChEBI" id="CHEBI:29999"/>
        <dbReference type="ChEBI" id="CHEBI:30616"/>
        <dbReference type="ChEBI" id="CHEBI:83421"/>
        <dbReference type="ChEBI" id="CHEBI:456216"/>
        <dbReference type="EC" id="2.7.11.1"/>
    </reaction>
</comment>
<dbReference type="Pfam" id="PF01636">
    <property type="entry name" value="APH"/>
    <property type="match status" value="1"/>
</dbReference>
<keyword evidence="7 11" id="KW-0418">Kinase</keyword>
<sequence length="346" mass="40309">MTNSLVTNSVVTNSVVTEAKAFNFQNITPDLIMDALVQSGLYIDSGLTELNSYENRVYQFMDEDRKRYVVKFYRPLRWSQQQIQEEHDFTHELQQADLPVAAPLVFDGKTILNYGGFLFAIFPSVGGRQYESDNFDQLEDVGKLLGRMHQIGCKKTFSHRPTLNIEEYLYQSHQCLSECELIPARYKKGFLAALDELNKAVAEQWCEHGNWQALRLHGDCHAGNILWRDEAWFVDLDDARNGPAVQDLWMLLNGSRQERLVQLDILLESYGQFMDFDPKTLALVEPLRAMRMVYYLAWVARRWQDPAFPKAFPWMADSDFWFKQISLFSEQIRLLQEPPLQLNPIY</sequence>